<dbReference type="InterPro" id="IPR019734">
    <property type="entry name" value="TPR_rpt"/>
</dbReference>
<dbReference type="KEGG" id="peg:E5R92_02765"/>
<dbReference type="InterPro" id="IPR011990">
    <property type="entry name" value="TPR-like_helical_dom_sf"/>
</dbReference>
<sequence length="163" mass="18548">MKKLIYTLLIIIALTNNSFSAGSSSDNDSTPKVSNYAKAKNLIKAAKKYEKKGKTEKAQKRYAKAQKLLLKSNDEKPLQADTLNYLGFTTRKLGDYEGGEKFYLQGLQIEPNHNGINEYLGELYVATNRMDMAKERLEVLKTCNCEEYDELKEIIEGTKKSKY</sequence>
<dbReference type="PROSITE" id="PS50005">
    <property type="entry name" value="TPR"/>
    <property type="match status" value="1"/>
</dbReference>
<feature type="repeat" description="TPR" evidence="1">
    <location>
        <begin position="80"/>
        <end position="113"/>
    </location>
</feature>
<evidence type="ECO:0000256" key="1">
    <source>
        <dbReference type="PROSITE-ProRule" id="PRU00339"/>
    </source>
</evidence>
<dbReference type="RefSeq" id="WP_168606589.1">
    <property type="nucleotide sequence ID" value="NZ_CP038852.1"/>
</dbReference>
<feature type="signal peptide" evidence="2">
    <location>
        <begin position="1"/>
        <end position="21"/>
    </location>
</feature>
<keyword evidence="1" id="KW-0802">TPR repeat</keyword>
<dbReference type="SUPFAM" id="SSF48452">
    <property type="entry name" value="TPR-like"/>
    <property type="match status" value="1"/>
</dbReference>
<keyword evidence="4" id="KW-1185">Reference proteome</keyword>
<gene>
    <name evidence="3" type="ORF">E5R92_02765</name>
</gene>
<reference evidence="3 4" key="1">
    <citation type="journal article" date="2020" name="Nat. Microbiol.">
        <title>Lysogenic host-virus interactions in SAR11 marine bacteria.</title>
        <authorList>
            <person name="Morris R.M."/>
            <person name="Cain K.R."/>
            <person name="Hvorecny K.L."/>
            <person name="Kollman J.M."/>
        </authorList>
    </citation>
    <scope>NUCLEOTIDE SEQUENCE [LARGE SCALE GENOMIC DNA]</scope>
    <source>
        <strain evidence="3 4">NP1</strain>
    </source>
</reference>
<organism evidence="3 4">
    <name type="scientific">Candidatus Pelagibacter giovannonii</name>
    <dbReference type="NCBI Taxonomy" id="2563896"/>
    <lineage>
        <taxon>Bacteria</taxon>
        <taxon>Pseudomonadati</taxon>
        <taxon>Pseudomonadota</taxon>
        <taxon>Alphaproteobacteria</taxon>
        <taxon>Candidatus Pelagibacterales</taxon>
        <taxon>Candidatus Pelagibacteraceae</taxon>
        <taxon>Candidatus Pelagibacter</taxon>
    </lineage>
</organism>
<dbReference type="Gene3D" id="1.25.40.10">
    <property type="entry name" value="Tetratricopeptide repeat domain"/>
    <property type="match status" value="1"/>
</dbReference>
<keyword evidence="2" id="KW-0732">Signal</keyword>
<proteinExistence type="predicted"/>
<dbReference type="Proteomes" id="UP000501094">
    <property type="component" value="Chromosome"/>
</dbReference>
<dbReference type="AlphaFoldDB" id="A0A6H1Q1B6"/>
<accession>A0A6H1Q1B6</accession>
<evidence type="ECO:0000256" key="2">
    <source>
        <dbReference type="SAM" id="SignalP"/>
    </source>
</evidence>
<feature type="chain" id="PRO_5026084911" evidence="2">
    <location>
        <begin position="22"/>
        <end position="163"/>
    </location>
</feature>
<name>A0A6H1Q1B6_9PROT</name>
<dbReference type="EMBL" id="CP038852">
    <property type="protein sequence ID" value="QIZ20707.1"/>
    <property type="molecule type" value="Genomic_DNA"/>
</dbReference>
<evidence type="ECO:0000313" key="3">
    <source>
        <dbReference type="EMBL" id="QIZ20707.1"/>
    </source>
</evidence>
<evidence type="ECO:0000313" key="4">
    <source>
        <dbReference type="Proteomes" id="UP000501094"/>
    </source>
</evidence>
<protein>
    <submittedName>
        <fullName evidence="3">Tetratricopeptide repeat protein</fullName>
    </submittedName>
</protein>